<evidence type="ECO:0000259" key="2">
    <source>
        <dbReference type="Pfam" id="PF16335"/>
    </source>
</evidence>
<dbReference type="InterPro" id="IPR052743">
    <property type="entry name" value="Glutaminase_GtaA"/>
</dbReference>
<dbReference type="EMBL" id="CDMZ01005830">
    <property type="protein sequence ID" value="CEM54920.1"/>
    <property type="molecule type" value="Genomic_DNA"/>
</dbReference>
<evidence type="ECO:0000256" key="1">
    <source>
        <dbReference type="SAM" id="MobiDB-lite"/>
    </source>
</evidence>
<gene>
    <name evidence="3" type="ORF">Cvel_13165</name>
</gene>
<organism evidence="3">
    <name type="scientific">Chromera velia CCMP2878</name>
    <dbReference type="NCBI Taxonomy" id="1169474"/>
    <lineage>
        <taxon>Eukaryota</taxon>
        <taxon>Sar</taxon>
        <taxon>Alveolata</taxon>
        <taxon>Colpodellida</taxon>
        <taxon>Chromeraceae</taxon>
        <taxon>Chromera</taxon>
    </lineage>
</organism>
<accession>A0A0G4ICX1</accession>
<sequence length="779" mass="84487">MYELEALVFTGGDSLTGSTTTHWSGLPMSLLGLLKVPAADPQDPPLVYRWLGATDAIEAPSLDSKGCEVGASFTSCSFTEPLPLERFSLEVRFWGAQMPYHKDEVLRQVPGGFMELTLKQSSPHSDGLPSLSAEAYFHFLSDVAVAKLAQEVEWASSPFPVSPTGGEDGLTWMKVGEVNQKAAESKGDRVKADWGFVYAATQEADALSAGSDASPLVSGWASGKGLLPSKPCGKGGAGGVGGSGVAFAFTRSLVVSDEEKTASWDLLLFREETASVDFFGTKMGPLWLHAVSVSSSLSVGDGEEEEGTVGDKPASILMSRLFADKEKYIAELRGLDEYIGNKGMELGGEEYRDMVRLAYREAYGASQLVWNPILLKEWVFVKEMSSNGDMSTVDVIFPAVSQYALFSPERLLLALEPVLVYANNGTHSYGKDLPWKFSFAPHHIGTYPIADLASESPGQEHMPVEESANLLIMIALALDRLGAEGKMETLPVDLSIYREVLLTFSRYLQKSALDPEKQLCTDDFNGELAHNVNLALKGIVGLGAFAKICKQPGVLGVSLEVCEEFEETAKEFGQKWTQMAMTDGKKGGDRHSKLAYDDKNPSAWSSKYNMWAHAALGLSLFDPAETSLLDLSFYRQQRTQFGLPLDSRGPLSKLDWLFWVASLEPSKEDFNAWVRKAWEMANSTGQRVPLTDCFDAGNREGERESKTAGEQLLGFQGRAVVGALFARFWVPEGVLGLPRHGPFIEGSVSGGTVKTSPEGSAAEALEATSDSSEESLVVL</sequence>
<dbReference type="PANTHER" id="PTHR31987:SF1">
    <property type="entry name" value="GLUTAMINASE A"/>
    <property type="match status" value="1"/>
</dbReference>
<name>A0A0G4ICX1_9ALVE</name>
<dbReference type="VEuPathDB" id="CryptoDB:Cvel_13165"/>
<protein>
    <recommendedName>
        <fullName evidence="2">Glutaminase A central domain-containing protein</fullName>
    </recommendedName>
</protein>
<dbReference type="Pfam" id="PF16335">
    <property type="entry name" value="GtaA_6_Hairpin"/>
    <property type="match status" value="1"/>
</dbReference>
<evidence type="ECO:0000313" key="3">
    <source>
        <dbReference type="EMBL" id="CEM54920.1"/>
    </source>
</evidence>
<reference evidence="3" key="1">
    <citation type="submission" date="2014-11" db="EMBL/GenBank/DDBJ databases">
        <authorList>
            <person name="Otto D Thomas"/>
            <person name="Naeem Raeece"/>
        </authorList>
    </citation>
    <scope>NUCLEOTIDE SEQUENCE</scope>
</reference>
<dbReference type="PANTHER" id="PTHR31987">
    <property type="entry name" value="GLUTAMINASE A-RELATED"/>
    <property type="match status" value="1"/>
</dbReference>
<dbReference type="InterPro" id="IPR032514">
    <property type="entry name" value="GtaA_central"/>
</dbReference>
<feature type="domain" description="Glutaminase A central" evidence="2">
    <location>
        <begin position="348"/>
        <end position="727"/>
    </location>
</feature>
<dbReference type="AlphaFoldDB" id="A0A0G4ICX1"/>
<feature type="region of interest" description="Disordered" evidence="1">
    <location>
        <begin position="750"/>
        <end position="779"/>
    </location>
</feature>
<proteinExistence type="predicted"/>